<dbReference type="GO" id="GO:0016272">
    <property type="term" value="C:prefoldin complex"/>
    <property type="evidence" value="ECO:0007669"/>
    <property type="project" value="InterPro"/>
</dbReference>
<dbReference type="CDD" id="cd23163">
    <property type="entry name" value="Prefoldin_2"/>
    <property type="match status" value="1"/>
</dbReference>
<accession>A0A7R9Y487</accession>
<dbReference type="InterPro" id="IPR009053">
    <property type="entry name" value="Prefoldin"/>
</dbReference>
<evidence type="ECO:0000256" key="2">
    <source>
        <dbReference type="ARBA" id="ARBA00023186"/>
    </source>
</evidence>
<dbReference type="EMBL" id="HBDZ01010394">
    <property type="protein sequence ID" value="CAD8242994.1"/>
    <property type="molecule type" value="Transcribed_RNA"/>
</dbReference>
<dbReference type="PANTHER" id="PTHR13303">
    <property type="entry name" value="PREFOLDIN SUBUNIT 2"/>
    <property type="match status" value="1"/>
</dbReference>
<organism evidence="4">
    <name type="scientific">Prasinoderma coloniale</name>
    <dbReference type="NCBI Taxonomy" id="156133"/>
    <lineage>
        <taxon>Eukaryota</taxon>
        <taxon>Viridiplantae</taxon>
        <taxon>Prasinodermophyta</taxon>
        <taxon>Prasinodermophyceae</taxon>
        <taxon>Prasinodermales</taxon>
        <taxon>Prasinodermaceae</taxon>
        <taxon>Prasinoderma</taxon>
    </lineage>
</organism>
<dbReference type="InterPro" id="IPR027235">
    <property type="entry name" value="PFD2"/>
</dbReference>
<dbReference type="Gene3D" id="1.10.287.370">
    <property type="match status" value="1"/>
</dbReference>
<evidence type="ECO:0000256" key="3">
    <source>
        <dbReference type="SAM" id="MobiDB-lite"/>
    </source>
</evidence>
<feature type="compositionally biased region" description="Low complexity" evidence="3">
    <location>
        <begin position="133"/>
        <end position="151"/>
    </location>
</feature>
<gene>
    <name evidence="4" type="ORF">PCOL08062_LOCUS7900</name>
</gene>
<comment type="similarity">
    <text evidence="1">Belongs to the prefoldin subunit beta family.</text>
</comment>
<dbReference type="AlphaFoldDB" id="A0A7R9Y487"/>
<dbReference type="InterPro" id="IPR002777">
    <property type="entry name" value="PFD_beta-like"/>
</dbReference>
<dbReference type="FunFam" id="1.10.287.370:FF:000002">
    <property type="entry name" value="Prefoldin subunit 2"/>
    <property type="match status" value="1"/>
</dbReference>
<protein>
    <recommendedName>
        <fullName evidence="5">Prefoldin subunit 2</fullName>
    </recommendedName>
</protein>
<sequence>MADQAGGSGGAEAQQVELPVPESHDDILRIFNAMRDQVNQLWRKINELDIEKQEHGLVLSALQPMDDSRKCFRLIGDVLVERTVGEVAPAVSRNQDGIAQLIDKLQEQLSVRKKVMSEFQAKYKIQVKGQGGQETQQGQAQGSQGVLVGES</sequence>
<name>A0A7R9Y487_9VIRI</name>
<reference evidence="4" key="1">
    <citation type="submission" date="2021-01" db="EMBL/GenBank/DDBJ databases">
        <authorList>
            <person name="Corre E."/>
            <person name="Pelletier E."/>
            <person name="Niang G."/>
            <person name="Scheremetjew M."/>
            <person name="Finn R."/>
            <person name="Kale V."/>
            <person name="Holt S."/>
            <person name="Cochrane G."/>
            <person name="Meng A."/>
            <person name="Brown T."/>
            <person name="Cohen L."/>
        </authorList>
    </citation>
    <scope>NUCLEOTIDE SEQUENCE</scope>
    <source>
        <strain evidence="4">CCMP1413</strain>
    </source>
</reference>
<keyword evidence="2" id="KW-0143">Chaperone</keyword>
<dbReference type="GO" id="GO:0051082">
    <property type="term" value="F:unfolded protein binding"/>
    <property type="evidence" value="ECO:0007669"/>
    <property type="project" value="InterPro"/>
</dbReference>
<evidence type="ECO:0000256" key="1">
    <source>
        <dbReference type="ARBA" id="ARBA00008045"/>
    </source>
</evidence>
<evidence type="ECO:0008006" key="5">
    <source>
        <dbReference type="Google" id="ProtNLM"/>
    </source>
</evidence>
<dbReference type="GO" id="GO:0009409">
    <property type="term" value="P:response to cold"/>
    <property type="evidence" value="ECO:0007669"/>
    <property type="project" value="UniProtKB-ARBA"/>
</dbReference>
<proteinExistence type="inferred from homology"/>
<feature type="region of interest" description="Disordered" evidence="3">
    <location>
        <begin position="130"/>
        <end position="151"/>
    </location>
</feature>
<dbReference type="Pfam" id="PF01920">
    <property type="entry name" value="Prefoldin_2"/>
    <property type="match status" value="1"/>
</dbReference>
<evidence type="ECO:0000313" key="4">
    <source>
        <dbReference type="EMBL" id="CAD8242994.1"/>
    </source>
</evidence>
<dbReference type="GO" id="GO:0006457">
    <property type="term" value="P:protein folding"/>
    <property type="evidence" value="ECO:0007669"/>
    <property type="project" value="InterPro"/>
</dbReference>
<dbReference type="SUPFAM" id="SSF46579">
    <property type="entry name" value="Prefoldin"/>
    <property type="match status" value="1"/>
</dbReference>